<dbReference type="PANTHER" id="PTHR43000">
    <property type="entry name" value="DTDP-D-GLUCOSE 4,6-DEHYDRATASE-RELATED"/>
    <property type="match status" value="1"/>
</dbReference>
<evidence type="ECO:0000313" key="4">
    <source>
        <dbReference type="EMBL" id="RDY21034.1"/>
    </source>
</evidence>
<dbReference type="SUPFAM" id="SSF51735">
    <property type="entry name" value="NAD(P)-binding Rossmann-fold domains"/>
    <property type="match status" value="1"/>
</dbReference>
<keyword evidence="5" id="KW-1185">Reference proteome</keyword>
<dbReference type="InterPro" id="IPR001509">
    <property type="entry name" value="Epimerase_deHydtase"/>
</dbReference>
<dbReference type="InterPro" id="IPR036291">
    <property type="entry name" value="NAD(P)-bd_dom_sf"/>
</dbReference>
<dbReference type="STRING" id="1871336.BBG48_09350"/>
<evidence type="ECO:0000313" key="5">
    <source>
        <dbReference type="Proteomes" id="UP000093352"/>
    </source>
</evidence>
<organism evidence="4 5">
    <name type="scientific">Criibacterium bergeronii</name>
    <dbReference type="NCBI Taxonomy" id="1871336"/>
    <lineage>
        <taxon>Bacteria</taxon>
        <taxon>Bacillati</taxon>
        <taxon>Bacillota</taxon>
        <taxon>Clostridia</taxon>
        <taxon>Peptostreptococcales</taxon>
        <taxon>Filifactoraceae</taxon>
        <taxon>Criibacterium</taxon>
    </lineage>
</organism>
<dbReference type="Gene3D" id="3.40.50.720">
    <property type="entry name" value="NAD(P)-binding Rossmann-like Domain"/>
    <property type="match status" value="1"/>
</dbReference>
<evidence type="ECO:0000256" key="2">
    <source>
        <dbReference type="SAM" id="Phobius"/>
    </source>
</evidence>
<evidence type="ECO:0000256" key="1">
    <source>
        <dbReference type="ARBA" id="ARBA00007637"/>
    </source>
</evidence>
<comment type="caution">
    <text evidence="4">The sequence shown here is derived from an EMBL/GenBank/DDBJ whole genome shotgun (WGS) entry which is preliminary data.</text>
</comment>
<accession>A0A371IKN6</accession>
<dbReference type="Pfam" id="PF01370">
    <property type="entry name" value="Epimerase"/>
    <property type="match status" value="1"/>
</dbReference>
<dbReference type="AlphaFoldDB" id="A0A371IKN6"/>
<name>A0A371IKN6_9FIRM</name>
<feature type="domain" description="NAD-dependent epimerase/dehydratase" evidence="3">
    <location>
        <begin position="20"/>
        <end position="247"/>
    </location>
</feature>
<keyword evidence="2" id="KW-1133">Transmembrane helix</keyword>
<keyword evidence="2" id="KW-0472">Membrane</keyword>
<proteinExistence type="inferred from homology"/>
<sequence>MGMQIHNIYTKGGSFLIKKVIMTGATGFIGYHLLRYLLDKNIKIWVILREGSQEIEMLQKIPNINVIICSLDNISQIDDICDERYFDVFFHLAWEGASGELRLQYKLQMDNAKWTAGCVEAAKKLGCKKIVVTGTVCEKQMDEIVHNKTFVRASNYLLAKDFARTMSFNMSKFFDIPLIWCQFYHPIGVFNKKNQLITNTVEKMLKDETLVFGSCESLFDIINVNDLVYGMYLLADKVKISNTYYIGSGDIRRLKDYLLSITEIIGTKSKITFGDATKDDLLIDEDWLSLYRIQRDTGYEPHWSFENSILELTAWLSDEDKYNLERWNLNASGCVCDT</sequence>
<evidence type="ECO:0000259" key="3">
    <source>
        <dbReference type="Pfam" id="PF01370"/>
    </source>
</evidence>
<feature type="transmembrane region" description="Helical" evidence="2">
    <location>
        <begin position="20"/>
        <end position="38"/>
    </location>
</feature>
<dbReference type="Proteomes" id="UP000093352">
    <property type="component" value="Unassembled WGS sequence"/>
</dbReference>
<keyword evidence="2" id="KW-0812">Transmembrane</keyword>
<gene>
    <name evidence="4" type="ORF">BBG48_007080</name>
</gene>
<dbReference type="EMBL" id="MBEW02000014">
    <property type="protein sequence ID" value="RDY21034.1"/>
    <property type="molecule type" value="Genomic_DNA"/>
</dbReference>
<protein>
    <submittedName>
        <fullName evidence="4">NAD(P)-dependent oxidoreductase</fullName>
    </submittedName>
</protein>
<comment type="similarity">
    <text evidence="1">Belongs to the NAD(P)-dependent epimerase/dehydratase family.</text>
</comment>
<reference evidence="4 5" key="1">
    <citation type="journal article" date="2016" name="Genome Announc.">
        <title>Draft Genome Sequence of Criibacterium bergeronii gen. nov., sp. nov., Strain CCRI-22567T, Isolated from a Vaginal Sample from a Woman with Bacterial Vaginosis.</title>
        <authorList>
            <person name="Maheux A.F."/>
            <person name="Berube E."/>
            <person name="Boudreau D.K."/>
            <person name="Raymond F."/>
            <person name="Corbeil J."/>
            <person name="Roy P.H."/>
            <person name="Boissinot M."/>
            <person name="Omar R.F."/>
        </authorList>
    </citation>
    <scope>NUCLEOTIDE SEQUENCE [LARGE SCALE GENOMIC DNA]</scope>
    <source>
        <strain evidence="4 5">CCRI-22567</strain>
    </source>
</reference>